<protein>
    <submittedName>
        <fullName evidence="5">PucR family transcriptional regulator</fullName>
    </submittedName>
</protein>
<dbReference type="PANTHER" id="PTHR33744">
    <property type="entry name" value="CARBOHYDRATE DIACID REGULATOR"/>
    <property type="match status" value="1"/>
</dbReference>
<feature type="domain" description="CdaR GGDEF-like" evidence="4">
    <location>
        <begin position="186"/>
        <end position="285"/>
    </location>
</feature>
<proteinExistence type="inferred from homology"/>
<dbReference type="InterPro" id="IPR042070">
    <property type="entry name" value="PucR_C-HTH_sf"/>
</dbReference>
<evidence type="ECO:0000259" key="3">
    <source>
        <dbReference type="Pfam" id="PF14361"/>
    </source>
</evidence>
<accession>A0ABV4SJN9</accession>
<gene>
    <name evidence="5" type="ORF">ACEG43_16365</name>
</gene>
<feature type="domain" description="RsbT co-antagonist protein RsbRD N-terminal" evidence="3">
    <location>
        <begin position="24"/>
        <end position="157"/>
    </location>
</feature>
<sequence length="399" mass="42383">MSPTAIRAQAHDADVFTDMLDVVDDLTESAVRQIVSGEEDFAENALPPQLLHDVVRANIEAILRVVSGDANVGVDAATWAGRVKAEYGVPISGLLHGFRLGGLEVWEWAIARAADGEQASALLRRSSHFWGTLERFTTAAAEAYRHVTGDREQREQVSRRVALLAVLEGSAADRGPNGVPAAGVPRALGLPERASYRVVVGEIGEQGADPLPGVATLLDNAHIRSAWTTELGERIGLVAAVSQADTEGVPRIVERAATSRVGVSRPFTSLAAAPGALKEARIAVRCATPPAGVHGYGSAPIDEFVATHTESAGELSENVLAALLTDEAGDAALLDTLHAWFAADGSTAETARQLHCHRNTVLYRMTRIAELTGRVPTRPVDAAELYVALRALRFGVNRK</sequence>
<dbReference type="RefSeq" id="WP_372563074.1">
    <property type="nucleotide sequence ID" value="NZ_JBGOSP010000007.1"/>
</dbReference>
<dbReference type="Gene3D" id="1.10.10.2840">
    <property type="entry name" value="PucR C-terminal helix-turn-helix domain"/>
    <property type="match status" value="1"/>
</dbReference>
<name>A0ABV4SJN9_9ACTN</name>
<reference evidence="5 6" key="1">
    <citation type="submission" date="2024-08" db="EMBL/GenBank/DDBJ databases">
        <title>Genome sequence of Streptomyces aureus CACIA-1.46HGO.</title>
        <authorList>
            <person name="Evangelista-Martinez Z."/>
        </authorList>
    </citation>
    <scope>NUCLEOTIDE SEQUENCE [LARGE SCALE GENOMIC DNA]</scope>
    <source>
        <strain evidence="5 6">CACIA-1.46HGO</strain>
    </source>
</reference>
<feature type="domain" description="PucR C-terminal helix-turn-helix" evidence="2">
    <location>
        <begin position="333"/>
        <end position="391"/>
    </location>
</feature>
<dbReference type="Pfam" id="PF13556">
    <property type="entry name" value="HTH_30"/>
    <property type="match status" value="1"/>
</dbReference>
<evidence type="ECO:0000313" key="6">
    <source>
        <dbReference type="Proteomes" id="UP001571476"/>
    </source>
</evidence>
<dbReference type="InterPro" id="IPR025736">
    <property type="entry name" value="PucR_C-HTH_dom"/>
</dbReference>
<dbReference type="Pfam" id="PF17853">
    <property type="entry name" value="GGDEF_2"/>
    <property type="match status" value="1"/>
</dbReference>
<comment type="similarity">
    <text evidence="1">Belongs to the CdaR family.</text>
</comment>
<dbReference type="InterPro" id="IPR025751">
    <property type="entry name" value="RsbRD_N_dom"/>
</dbReference>
<dbReference type="InterPro" id="IPR041522">
    <property type="entry name" value="CdaR_GGDEF"/>
</dbReference>
<dbReference type="EMBL" id="JBGOSP010000007">
    <property type="protein sequence ID" value="MFA3837728.1"/>
    <property type="molecule type" value="Genomic_DNA"/>
</dbReference>
<dbReference type="InterPro" id="IPR051448">
    <property type="entry name" value="CdaR-like_regulators"/>
</dbReference>
<organism evidence="5 6">
    <name type="scientific">Streptomyces aureus</name>
    <dbReference type="NCBI Taxonomy" id="193461"/>
    <lineage>
        <taxon>Bacteria</taxon>
        <taxon>Bacillati</taxon>
        <taxon>Actinomycetota</taxon>
        <taxon>Actinomycetes</taxon>
        <taxon>Kitasatosporales</taxon>
        <taxon>Streptomycetaceae</taxon>
        <taxon>Streptomyces</taxon>
    </lineage>
</organism>
<evidence type="ECO:0000313" key="5">
    <source>
        <dbReference type="EMBL" id="MFA3837728.1"/>
    </source>
</evidence>
<evidence type="ECO:0000256" key="1">
    <source>
        <dbReference type="ARBA" id="ARBA00006754"/>
    </source>
</evidence>
<comment type="caution">
    <text evidence="5">The sequence shown here is derived from an EMBL/GenBank/DDBJ whole genome shotgun (WGS) entry which is preliminary data.</text>
</comment>
<evidence type="ECO:0000259" key="4">
    <source>
        <dbReference type="Pfam" id="PF17853"/>
    </source>
</evidence>
<dbReference type="Proteomes" id="UP001571476">
    <property type="component" value="Unassembled WGS sequence"/>
</dbReference>
<dbReference type="Pfam" id="PF14361">
    <property type="entry name" value="RsbRD_N"/>
    <property type="match status" value="1"/>
</dbReference>
<keyword evidence="6" id="KW-1185">Reference proteome</keyword>
<evidence type="ECO:0000259" key="2">
    <source>
        <dbReference type="Pfam" id="PF13556"/>
    </source>
</evidence>
<dbReference type="PANTHER" id="PTHR33744:SF1">
    <property type="entry name" value="DNA-BINDING TRANSCRIPTIONAL ACTIVATOR ADER"/>
    <property type="match status" value="1"/>
</dbReference>